<reference evidence="6 7" key="1">
    <citation type="submission" date="2018-05" db="EMBL/GenBank/DDBJ databases">
        <title>Genomic Encyclopedia of Archaeal and Bacterial Type Strains, Phase II (KMG-II): from individual species to whole genera.</title>
        <authorList>
            <person name="Goeker M."/>
        </authorList>
    </citation>
    <scope>NUCLEOTIDE SEQUENCE [LARGE SCALE GENOMIC DNA]</scope>
    <source>
        <strain evidence="6 7">DSM 45184</strain>
    </source>
</reference>
<evidence type="ECO:0000256" key="4">
    <source>
        <dbReference type="ARBA" id="ARBA00023180"/>
    </source>
</evidence>
<dbReference type="EMBL" id="QGGR01000015">
    <property type="protein sequence ID" value="PWK41943.1"/>
    <property type="molecule type" value="Genomic_DNA"/>
</dbReference>
<keyword evidence="3" id="KW-0378">Hydrolase</keyword>
<dbReference type="Gene3D" id="2.130.10.130">
    <property type="entry name" value="Integrin alpha, N-terminal"/>
    <property type="match status" value="3"/>
</dbReference>
<comment type="caution">
    <text evidence="6">The sequence shown here is derived from an EMBL/GenBank/DDBJ whole genome shotgun (WGS) entry which is preliminary data.</text>
</comment>
<dbReference type="Pfam" id="PF01839">
    <property type="entry name" value="FG-GAP"/>
    <property type="match status" value="3"/>
</dbReference>
<sequence>MRYTRSVLAAAVATTTVLASTPAAEAALPALSPTTTHTVQHGVTLLLERTPVTARPATGKGATRADFDGDNRDDVAVFSNSGLAVAYSSAAHRDVLRTEVPGGSTSLGTSMEAGNFNGDRYDDLAVGDYNEPDLRAMGYAAGAVWIIPGGPGGLRIDRAQHFNQSTAGVPGTSAQSDFFGISLAAGDITGDGRDELAIGIPLKDVNGRNDAGAVVVLKGTANGVSSGGTRWISQATAGVPGAAGSGDQFGWSLAIGGIDRNRHQDLVISAVNERPDTNHLGSGTITQFWGGPSGVSMSKVTMIAGGQITKKINKSNLYLWQIGLDLAIGDVNGDGYGEVVSGVSGAQAGANGNIYGGAVLTVPGRATGLSATGAVAVTQESTGVAGGTENDDRFGDSIAVGDVTGDGRADVLAGVPGENAGAGTVVLLRGSATGLTGVGSRTISQSTAGVPGGAERGDRFGAAVALLNLNGSGGLDALVSSPSEEIPGDPKGYPTGTVTRFLGYPSGLGSATLTDGRLLGGLAGMYGQTLAS</sequence>
<evidence type="ECO:0000256" key="5">
    <source>
        <dbReference type="SAM" id="SignalP"/>
    </source>
</evidence>
<organism evidence="6 7">
    <name type="scientific">Actinoplanes xinjiangensis</name>
    <dbReference type="NCBI Taxonomy" id="512350"/>
    <lineage>
        <taxon>Bacteria</taxon>
        <taxon>Bacillati</taxon>
        <taxon>Actinomycetota</taxon>
        <taxon>Actinomycetes</taxon>
        <taxon>Micromonosporales</taxon>
        <taxon>Micromonosporaceae</taxon>
        <taxon>Actinoplanes</taxon>
    </lineage>
</organism>
<dbReference type="PANTHER" id="PTHR23221">
    <property type="entry name" value="GLYCOSYLPHOSPHATIDYLINOSITOL PHOSPHOLIPASE D"/>
    <property type="match status" value="1"/>
</dbReference>
<dbReference type="GO" id="GO:0016787">
    <property type="term" value="F:hydrolase activity"/>
    <property type="evidence" value="ECO:0007669"/>
    <property type="project" value="UniProtKB-KW"/>
</dbReference>
<dbReference type="InterPro" id="IPR013517">
    <property type="entry name" value="FG-GAP"/>
</dbReference>
<proteinExistence type="predicted"/>
<keyword evidence="4" id="KW-0325">Glycoprotein</keyword>
<evidence type="ECO:0000256" key="3">
    <source>
        <dbReference type="ARBA" id="ARBA00022801"/>
    </source>
</evidence>
<dbReference type="AlphaFoldDB" id="A0A316F635"/>
<keyword evidence="2" id="KW-0677">Repeat</keyword>
<dbReference type="InterPro" id="IPR028994">
    <property type="entry name" value="Integrin_alpha_N"/>
</dbReference>
<keyword evidence="7" id="KW-1185">Reference proteome</keyword>
<dbReference type="SMART" id="SM00191">
    <property type="entry name" value="Int_alpha"/>
    <property type="match status" value="6"/>
</dbReference>
<feature type="signal peptide" evidence="5">
    <location>
        <begin position="1"/>
        <end position="19"/>
    </location>
</feature>
<keyword evidence="1 5" id="KW-0732">Signal</keyword>
<dbReference type="PROSITE" id="PS51470">
    <property type="entry name" value="FG_GAP"/>
    <property type="match status" value="2"/>
</dbReference>
<dbReference type="SUPFAM" id="SSF69318">
    <property type="entry name" value="Integrin alpha N-terminal domain"/>
    <property type="match status" value="2"/>
</dbReference>
<dbReference type="InterPro" id="IPR013519">
    <property type="entry name" value="Int_alpha_beta-p"/>
</dbReference>
<dbReference type="PANTHER" id="PTHR23221:SF7">
    <property type="entry name" value="PHOSPHATIDYLINOSITOL-GLYCAN-SPECIFIC PHOSPHOLIPASE D"/>
    <property type="match status" value="1"/>
</dbReference>
<evidence type="ECO:0000256" key="1">
    <source>
        <dbReference type="ARBA" id="ARBA00022729"/>
    </source>
</evidence>
<name>A0A316F635_9ACTN</name>
<gene>
    <name evidence="6" type="ORF">BC793_11527</name>
</gene>
<dbReference type="OrthoDB" id="344301at2"/>
<evidence type="ECO:0000313" key="6">
    <source>
        <dbReference type="EMBL" id="PWK41943.1"/>
    </source>
</evidence>
<dbReference type="RefSeq" id="WP_109598433.1">
    <property type="nucleotide sequence ID" value="NZ_BONA01000056.1"/>
</dbReference>
<evidence type="ECO:0000313" key="7">
    <source>
        <dbReference type="Proteomes" id="UP000245697"/>
    </source>
</evidence>
<accession>A0A316F635</accession>
<evidence type="ECO:0000256" key="2">
    <source>
        <dbReference type="ARBA" id="ARBA00022737"/>
    </source>
</evidence>
<protein>
    <submittedName>
        <fullName evidence="6">FG-GAP repeat protein</fullName>
    </submittedName>
</protein>
<feature type="chain" id="PRO_5039165773" evidence="5">
    <location>
        <begin position="20"/>
        <end position="532"/>
    </location>
</feature>
<dbReference type="Proteomes" id="UP000245697">
    <property type="component" value="Unassembled WGS sequence"/>
</dbReference>